<evidence type="ECO:0000256" key="3">
    <source>
        <dbReference type="ARBA" id="ARBA00023163"/>
    </source>
</evidence>
<keyword evidence="1 4" id="KW-0805">Transcription regulation</keyword>
<dbReference type="InterPro" id="IPR036388">
    <property type="entry name" value="WH-like_DNA-bd_sf"/>
</dbReference>
<dbReference type="SUPFAM" id="SSF46785">
    <property type="entry name" value="Winged helix' DNA-binding domain"/>
    <property type="match status" value="1"/>
</dbReference>
<dbReference type="AlphaFoldDB" id="A0A0B6ABE5"/>
<organism evidence="5 6">
    <name type="scientific">Priestia megaterium (strain ATCC 14581 / DSM 32 / CCUG 1817 / JCM 2506 / NBRC 15308 / NCIMB 9376 / NCTC 10342 / NRRL B-14308 / VKM B-512 / Ford 19)</name>
    <name type="common">Bacillus megaterium</name>
    <dbReference type="NCBI Taxonomy" id="1348623"/>
    <lineage>
        <taxon>Bacteria</taxon>
        <taxon>Bacillati</taxon>
        <taxon>Bacillota</taxon>
        <taxon>Bacilli</taxon>
        <taxon>Bacillales</taxon>
        <taxon>Bacillaceae</taxon>
        <taxon>Priestia</taxon>
    </lineage>
</organism>
<accession>A0A0B6ABE5</accession>
<keyword evidence="3 4" id="KW-0804">Transcription</keyword>
<dbReference type="HOGENOM" id="CLU_127505_0_0_9"/>
<dbReference type="PANTHER" id="PTHR38465:SF1">
    <property type="entry name" value="HTH-TYPE TRANSCRIPTIONAL REGULATOR MJ1563-RELATED"/>
    <property type="match status" value="1"/>
</dbReference>
<dbReference type="RefSeq" id="WP_034648343.1">
    <property type="nucleotide sequence ID" value="NZ_BCVB01000009.1"/>
</dbReference>
<evidence type="ECO:0000313" key="6">
    <source>
        <dbReference type="Proteomes" id="UP000031829"/>
    </source>
</evidence>
<proteinExistence type="inferred from homology"/>
<sequence length="184" mass="21489">MSDFQEYHDLLKEAEDVVVSALADTMDLYGVTPSVGRLYGMLYFMDEPVTLDQMSEELGMSKPTMSTSIRSLQNIDMVHKVWKKGVRKDLYEAEKDFSKSFFSFFCKKWQREISVNLEAIEEAENKLQILLNDEDVPEEIAVKAKRNLAQIIESKNYYHFLKKVVKVFDDRRIIDILNEELAKE</sequence>
<evidence type="ECO:0000256" key="1">
    <source>
        <dbReference type="ARBA" id="ARBA00023015"/>
    </source>
</evidence>
<protein>
    <recommendedName>
        <fullName evidence="4">HTH-type transcriptional regulator</fullName>
    </recommendedName>
</protein>
<dbReference type="Proteomes" id="UP000031829">
    <property type="component" value="Chromosome"/>
</dbReference>
<evidence type="ECO:0000256" key="2">
    <source>
        <dbReference type="ARBA" id="ARBA00023125"/>
    </source>
</evidence>
<dbReference type="EMBL" id="CP009920">
    <property type="protein sequence ID" value="AJI20861.1"/>
    <property type="molecule type" value="Genomic_DNA"/>
</dbReference>
<evidence type="ECO:0000313" key="5">
    <source>
        <dbReference type="EMBL" id="AJI20861.1"/>
    </source>
</evidence>
<keyword evidence="2 4" id="KW-0238">DNA-binding</keyword>
<dbReference type="PIRSF" id="PIRSF006707">
    <property type="entry name" value="MJ1563"/>
    <property type="match status" value="1"/>
</dbReference>
<dbReference type="GeneID" id="93645568"/>
<name>A0A0B6ABE5_PRIM2</name>
<dbReference type="GO" id="GO:0003677">
    <property type="term" value="F:DNA binding"/>
    <property type="evidence" value="ECO:0007669"/>
    <property type="project" value="UniProtKB-UniRule"/>
</dbReference>
<dbReference type="InterPro" id="IPR036390">
    <property type="entry name" value="WH_DNA-bd_sf"/>
</dbReference>
<gene>
    <name evidence="5" type="ORF">BG04_2101</name>
</gene>
<dbReference type="InterPro" id="IPR052362">
    <property type="entry name" value="HTH-GbsR_regulator"/>
</dbReference>
<dbReference type="KEGG" id="bmeg:BG04_2101"/>
<dbReference type="NCBIfam" id="NF047500">
    <property type="entry name" value="choline_R_CudC"/>
    <property type="match status" value="1"/>
</dbReference>
<dbReference type="Gene3D" id="1.10.10.10">
    <property type="entry name" value="Winged helix-like DNA-binding domain superfamily/Winged helix DNA-binding domain"/>
    <property type="match status" value="1"/>
</dbReference>
<dbReference type="InterPro" id="IPR026282">
    <property type="entry name" value="MJ1563"/>
</dbReference>
<comment type="similarity">
    <text evidence="4">Belongs to the GbsR family.</text>
</comment>
<evidence type="ECO:0000256" key="4">
    <source>
        <dbReference type="PIRNR" id="PIRNR006707"/>
    </source>
</evidence>
<reference evidence="5 6" key="1">
    <citation type="journal article" date="2015" name="Genome Announc.">
        <title>Complete genome sequences for 35 biothreat assay-relevant bacillus species.</title>
        <authorList>
            <person name="Johnson S.L."/>
            <person name="Daligault H.E."/>
            <person name="Davenport K.W."/>
            <person name="Jaissle J."/>
            <person name="Frey K.G."/>
            <person name="Ladner J.T."/>
            <person name="Broomall S.M."/>
            <person name="Bishop-Lilly K.A."/>
            <person name="Bruce D.C."/>
            <person name="Gibbons H.S."/>
            <person name="Coyne S.R."/>
            <person name="Lo C.C."/>
            <person name="Meincke L."/>
            <person name="Munk A.C."/>
            <person name="Koroleva G.I."/>
            <person name="Rosenzweig C.N."/>
            <person name="Palacios G.F."/>
            <person name="Redden C.L."/>
            <person name="Minogue T.D."/>
            <person name="Chain P.S."/>
        </authorList>
    </citation>
    <scope>NUCLEOTIDE SEQUENCE [LARGE SCALE GENOMIC DNA]</scope>
    <source>
        <strain evidence="6">ATCC 14581 / DSM 32 / JCM 2506 / NBRC 15308 / NCIMB 9376 / NCTC 10342 / NRRL B-14308 / VKM B-512</strain>
    </source>
</reference>
<dbReference type="PANTHER" id="PTHR38465">
    <property type="entry name" value="HTH-TYPE TRANSCRIPTIONAL REGULATOR MJ1563-RELATED"/>
    <property type="match status" value="1"/>
</dbReference>